<protein>
    <submittedName>
        <fullName evidence="4">YchF/TatD family DNA exonuclease</fullName>
    </submittedName>
</protein>
<dbReference type="EMBL" id="CP103423">
    <property type="protein sequence ID" value="UWD34411.1"/>
    <property type="molecule type" value="Genomic_DNA"/>
</dbReference>
<dbReference type="SUPFAM" id="SSF51556">
    <property type="entry name" value="Metallo-dependent hydrolases"/>
    <property type="match status" value="1"/>
</dbReference>
<keyword evidence="1" id="KW-0479">Metal-binding</keyword>
<dbReference type="Gene3D" id="3.40.630.30">
    <property type="match status" value="1"/>
</dbReference>
<dbReference type="Gene3D" id="3.20.20.140">
    <property type="entry name" value="Metal-dependent hydrolases"/>
    <property type="match status" value="1"/>
</dbReference>
<accession>A0ABY5TWP9</accession>
<dbReference type="InterPro" id="IPR001130">
    <property type="entry name" value="TatD-like"/>
</dbReference>
<evidence type="ECO:0000256" key="2">
    <source>
        <dbReference type="ARBA" id="ARBA00022801"/>
    </source>
</evidence>
<evidence type="ECO:0000259" key="3">
    <source>
        <dbReference type="Pfam" id="PF13302"/>
    </source>
</evidence>
<dbReference type="InterPro" id="IPR015991">
    <property type="entry name" value="TatD/YcfH-like"/>
</dbReference>
<proteinExistence type="predicted"/>
<dbReference type="PROSITE" id="PS01090">
    <property type="entry name" value="TATD_2"/>
    <property type="match status" value="1"/>
</dbReference>
<dbReference type="InterPro" id="IPR032466">
    <property type="entry name" value="Metal_Hydrolase"/>
</dbReference>
<evidence type="ECO:0000256" key="1">
    <source>
        <dbReference type="ARBA" id="ARBA00022723"/>
    </source>
</evidence>
<dbReference type="PANTHER" id="PTHR46124">
    <property type="entry name" value="D-AMINOACYL-TRNA DEACYLASE"/>
    <property type="match status" value="1"/>
</dbReference>
<organism evidence="4 5">
    <name type="scientific">Mesomycoplasma molare</name>
    <dbReference type="NCBI Taxonomy" id="171288"/>
    <lineage>
        <taxon>Bacteria</taxon>
        <taxon>Bacillati</taxon>
        <taxon>Mycoplasmatota</taxon>
        <taxon>Mycoplasmoidales</taxon>
        <taxon>Metamycoplasmataceae</taxon>
        <taxon>Mesomycoplasma</taxon>
    </lineage>
</organism>
<dbReference type="CDD" id="cd01310">
    <property type="entry name" value="TatD_DNAse"/>
    <property type="match status" value="1"/>
</dbReference>
<dbReference type="SUPFAM" id="SSF55729">
    <property type="entry name" value="Acyl-CoA N-acyltransferases (Nat)"/>
    <property type="match status" value="1"/>
</dbReference>
<keyword evidence="4" id="KW-0540">Nuclease</keyword>
<name>A0ABY5TWP9_9BACT</name>
<gene>
    <name evidence="4" type="ORF">NX772_01100</name>
</gene>
<keyword evidence="5" id="KW-1185">Reference proteome</keyword>
<feature type="domain" description="N-acetyltransferase" evidence="3">
    <location>
        <begin position="51"/>
        <end position="148"/>
    </location>
</feature>
<dbReference type="RefSeq" id="WP_051542140.1">
    <property type="nucleotide sequence ID" value="NZ_CP103423.1"/>
</dbReference>
<reference evidence="4" key="1">
    <citation type="submission" date="2022-08" db="EMBL/GenBank/DDBJ databases">
        <title>Complete genome sequence of Mycoplasma molare type strain H 542.</title>
        <authorList>
            <person name="Spergser J."/>
        </authorList>
    </citation>
    <scope>NUCLEOTIDE SEQUENCE</scope>
    <source>
        <strain evidence="4">H 542</strain>
    </source>
</reference>
<dbReference type="GO" id="GO:0004527">
    <property type="term" value="F:exonuclease activity"/>
    <property type="evidence" value="ECO:0007669"/>
    <property type="project" value="UniProtKB-KW"/>
</dbReference>
<dbReference type="Pfam" id="PF01026">
    <property type="entry name" value="TatD_DNase"/>
    <property type="match status" value="1"/>
</dbReference>
<dbReference type="InterPro" id="IPR000182">
    <property type="entry name" value="GNAT_dom"/>
</dbReference>
<dbReference type="InterPro" id="IPR016181">
    <property type="entry name" value="Acyl_CoA_acyltransferase"/>
</dbReference>
<dbReference type="InterPro" id="IPR018228">
    <property type="entry name" value="DNase_TatD-rel_CS"/>
</dbReference>
<dbReference type="NCBIfam" id="TIGR00010">
    <property type="entry name" value="YchF/TatD family DNA exonuclease"/>
    <property type="match status" value="1"/>
</dbReference>
<evidence type="ECO:0000313" key="5">
    <source>
        <dbReference type="Proteomes" id="UP001058364"/>
    </source>
</evidence>
<keyword evidence="4" id="KW-0269">Exonuclease</keyword>
<dbReference type="Pfam" id="PF13302">
    <property type="entry name" value="Acetyltransf_3"/>
    <property type="match status" value="1"/>
</dbReference>
<evidence type="ECO:0000313" key="4">
    <source>
        <dbReference type="EMBL" id="UWD34411.1"/>
    </source>
</evidence>
<dbReference type="Proteomes" id="UP001058364">
    <property type="component" value="Chromosome"/>
</dbReference>
<dbReference type="PANTHER" id="PTHR46124:SF2">
    <property type="entry name" value="D-AMINOACYL-TRNA DEACYLASE"/>
    <property type="match status" value="1"/>
</dbReference>
<keyword evidence="2" id="KW-0378">Hydrolase</keyword>
<sequence length="427" mass="50656">MANFKFVELSEKWKQVFINTDFENYFNFANIKDTKSEFDKVIQFLKSLRTFDNPMNLMGKFYFLIDLDKDFDEIAAFFNVRISEKNNNIIDSFGNIGYWTNPKCRNKGLATLCLEKALLVLKNEFDQDEILITHSKSNIASYKVIQKFHPIFLKKIDNDKETLMYSIKTNDVKEKKLIDLHTHPFLEYYDNPDQEIQENFQNGIEKMFFVSTSWKENKEIINIYKKYKNLFPVLGIHPNNVRENDNFALLEKEINQDVVAIGEVGLDYYYENNPPREIQINALISQIKIAKKFNLPVILHIREAFEDIYKILNKKEYQNINFIFHTYSGNVEWTKKFLKLSNLYFSFSGVITFKKNIESRKVIEMIPLERIFTETDAPYLTPEPFRSKTNHSYFVLYVLETISLIKGISKEKMKEQIIKNVERVFKV</sequence>